<proteinExistence type="predicted"/>
<protein>
    <submittedName>
        <fullName evidence="2">Portal protein</fullName>
    </submittedName>
</protein>
<feature type="region of interest" description="Disordered" evidence="1">
    <location>
        <begin position="468"/>
        <end position="509"/>
    </location>
</feature>
<name>A0A0U4KA27_9CAUD</name>
<evidence type="ECO:0000313" key="3">
    <source>
        <dbReference type="Proteomes" id="UP000224485"/>
    </source>
</evidence>
<reference evidence="2 3" key="1">
    <citation type="submission" date="2015-11" db="EMBL/GenBank/DDBJ databases">
        <authorList>
            <person name="Trulli M."/>
            <person name="Cordero M."/>
            <person name="Cross T."/>
            <person name="Dunbar D."/>
            <person name="Bradley K.W."/>
            <person name="Asai D.J."/>
            <person name="Bowman C.A."/>
            <person name="Russell D.A."/>
            <person name="Pope W.H."/>
            <person name="Jacobs-Sera D."/>
            <person name="Hendrix R.W."/>
            <person name="Hatfull G.F."/>
        </authorList>
    </citation>
    <scope>NUCLEOTIDE SEQUENCE [LARGE SCALE GENOMIC DNA]</scope>
</reference>
<feature type="compositionally biased region" description="Low complexity" evidence="1">
    <location>
        <begin position="470"/>
        <end position="485"/>
    </location>
</feature>
<gene>
    <name evidence="2" type="primary">22</name>
    <name evidence="2" type="ORF">RINGS_22</name>
</gene>
<evidence type="ECO:0000256" key="1">
    <source>
        <dbReference type="SAM" id="MobiDB-lite"/>
    </source>
</evidence>
<evidence type="ECO:0000313" key="2">
    <source>
        <dbReference type="EMBL" id="ALY10099.1"/>
    </source>
</evidence>
<accession>A0A0U4KA27</accession>
<sequence>MGVFVSTEQKLEETTKDIQLNNALWQVEQLQESLADIVLAIDDRGWRPMGDDTDVNEIPLKTVKDTALITRGLLASNPIIKRGIAVRTSYVHGQGREFEGIAETDPIMKNVKNYKWFFSPQADAENEALLSTDGNMFTLMSRGRGRGKGNGTLERIPMRQITGTVSNPDNPEDIWFYKRVWDSESVNYRTEDVNKKAKQAYYPADDYDPVANGRPATIAGVKVVWESAILHTFVNRQVGWKWGVPDLMTVIWWSKAYKEFLETMQTLTKAYARFAWKVTASTPAGVNSVASKVAAQPTRDPYTGAARDVGGTAGLTSNMNLQSVGRSSNSVDFGAGLPLAAMVAAGLEIPLTTLTSDAGSANRSAGETLSEPTIKAMEMRQKVWTTFYERVFAYFGKTVKVVWPKIESEPTLKRVQAMTTAMSANVLHAQEVRDYLVSALGIDNDNKLPTEEELGLLILAAKQAEEQADKAAAAKANQPASANPSYGDHENRDVEGARQYEPGTYGKEQ</sequence>
<organism evidence="2 3">
    <name type="scientific">Arthrobacter phage Rings</name>
    <dbReference type="NCBI Taxonomy" id="1772313"/>
    <lineage>
        <taxon>Viruses</taxon>
        <taxon>Duplodnaviria</taxon>
        <taxon>Heunggongvirae</taxon>
        <taxon>Uroviricota</taxon>
        <taxon>Caudoviricetes</taxon>
        <taxon>Amigovirus</taxon>
        <taxon>Amigovirus amigo</taxon>
    </lineage>
</organism>
<dbReference type="Proteomes" id="UP000224485">
    <property type="component" value="Segment"/>
</dbReference>
<dbReference type="EMBL" id="KU160663">
    <property type="protein sequence ID" value="ALY10099.1"/>
    <property type="molecule type" value="Genomic_DNA"/>
</dbReference>
<feature type="compositionally biased region" description="Basic and acidic residues" evidence="1">
    <location>
        <begin position="487"/>
        <end position="498"/>
    </location>
</feature>